<sequence length="69" mass="7911">MRDFALVDYPAAYDYAVTTACALGIDQAIRRVTWFGRMRYQVSSASRHDSDYARYEIVTPRSPRTQVCA</sequence>
<dbReference type="EMBL" id="LR798380">
    <property type="protein sequence ID" value="CAB5228084.1"/>
    <property type="molecule type" value="Genomic_DNA"/>
</dbReference>
<accession>A0A6J5SF15</accession>
<evidence type="ECO:0000313" key="1">
    <source>
        <dbReference type="EMBL" id="CAB4177466.1"/>
    </source>
</evidence>
<reference evidence="3" key="1">
    <citation type="submission" date="2020-05" db="EMBL/GenBank/DDBJ databases">
        <authorList>
            <person name="Chiriac C."/>
            <person name="Salcher M."/>
            <person name="Ghai R."/>
            <person name="Kavagutti S V."/>
        </authorList>
    </citation>
    <scope>NUCLEOTIDE SEQUENCE</scope>
</reference>
<evidence type="ECO:0000313" key="2">
    <source>
        <dbReference type="EMBL" id="CAB4198933.1"/>
    </source>
</evidence>
<proteinExistence type="predicted"/>
<dbReference type="EMBL" id="LR796948">
    <property type="protein sequence ID" value="CAB4177466.1"/>
    <property type="molecule type" value="Genomic_DNA"/>
</dbReference>
<evidence type="ECO:0000313" key="4">
    <source>
        <dbReference type="EMBL" id="CAB5228084.1"/>
    </source>
</evidence>
<name>A0A6J5SF15_9CAUD</name>
<evidence type="ECO:0000313" key="3">
    <source>
        <dbReference type="EMBL" id="CAB4212504.1"/>
    </source>
</evidence>
<protein>
    <submittedName>
        <fullName evidence="3">Uncharacterized protein</fullName>
    </submittedName>
</protein>
<dbReference type="EMBL" id="LR797287">
    <property type="protein sequence ID" value="CAB4198933.1"/>
    <property type="molecule type" value="Genomic_DNA"/>
</dbReference>
<dbReference type="EMBL" id="LR797391">
    <property type="protein sequence ID" value="CAB4212504.1"/>
    <property type="molecule type" value="Genomic_DNA"/>
</dbReference>
<gene>
    <name evidence="2" type="ORF">UFOVP1331_6</name>
    <name evidence="3" type="ORF">UFOVP1442_7</name>
    <name evidence="4" type="ORF">UFOVP1535_44</name>
    <name evidence="1" type="ORF">UFOVP998_53</name>
</gene>
<organism evidence="3">
    <name type="scientific">uncultured Caudovirales phage</name>
    <dbReference type="NCBI Taxonomy" id="2100421"/>
    <lineage>
        <taxon>Viruses</taxon>
        <taxon>Duplodnaviria</taxon>
        <taxon>Heunggongvirae</taxon>
        <taxon>Uroviricota</taxon>
        <taxon>Caudoviricetes</taxon>
        <taxon>Peduoviridae</taxon>
        <taxon>Maltschvirus</taxon>
        <taxon>Maltschvirus maltsch</taxon>
    </lineage>
</organism>